<sequence>MSSCGNPVAEDAALMPRRFKFDKVRDCIKCKLNPGNIVIRHAVYCKDCFTPLVTLKFRRALEPLVNAHSGTSKRPKLKASGSLTLGFSGGLGSSVLLDILYKTYFANQPPSVDPSGEPRGGANHPRNTNVWSSCAVCYVEVCNAFNETRDRTEEIRTALAPYPKLDFIPLRLEDAFDQSWWSKVAAAPDQSQLALELGKDGLCTEAALRSYLASLPTQTAVSSAIKVIVRLLLLYTARSRQSSHLLLGTSLTTLSISLVSCISQGGGYSILEELQEEWTCGESTTSEKLNVIRVVRPLRDVTMKECAAFAWWNSITVVGRDKQARANAGIPGLTQDFIVGLEKDYPSTVSTIARTCAKLEPKTASRESCTLCQRPLQEGLEDWKNRISIRSYSDAKLTLDLIHLPLLAPFGASDLPTPFHQPPSILTHLCYSCQVTLTSRSSRGPKPAPSSIDVGGTSPSPLPVWVSANHTRPHVAHEELTISANGEIWHQKKQGEAENRSAVAEFLLDT</sequence>
<keyword evidence="2 3" id="KW-0819">tRNA processing</keyword>
<dbReference type="OrthoDB" id="25129at2759"/>
<dbReference type="Pfam" id="PF10288">
    <property type="entry name" value="CTU2"/>
    <property type="match status" value="1"/>
</dbReference>
<keyword evidence="1 3" id="KW-0963">Cytoplasm</keyword>
<dbReference type="SUPFAM" id="SSF52402">
    <property type="entry name" value="Adenine nucleotide alpha hydrolases-like"/>
    <property type="match status" value="1"/>
</dbReference>
<dbReference type="AlphaFoldDB" id="A0A0C9TMY4"/>
<evidence type="ECO:0000313" key="4">
    <source>
        <dbReference type="EMBL" id="KIJ11958.1"/>
    </source>
</evidence>
<dbReference type="GO" id="GO:0000049">
    <property type="term" value="F:tRNA binding"/>
    <property type="evidence" value="ECO:0007669"/>
    <property type="project" value="InterPro"/>
</dbReference>
<evidence type="ECO:0000256" key="3">
    <source>
        <dbReference type="HAMAP-Rule" id="MF_03054"/>
    </source>
</evidence>
<dbReference type="EMBL" id="KN819370">
    <property type="protein sequence ID" value="KIJ11958.1"/>
    <property type="molecule type" value="Genomic_DNA"/>
</dbReference>
<comment type="subcellular location">
    <subcellularLocation>
        <location evidence="3">Cytoplasm</location>
    </subcellularLocation>
</comment>
<dbReference type="HOGENOM" id="CLU_024534_4_0_1"/>
<dbReference type="Proteomes" id="UP000053647">
    <property type="component" value="Unassembled WGS sequence"/>
</dbReference>
<reference evidence="5" key="2">
    <citation type="submission" date="2015-01" db="EMBL/GenBank/DDBJ databases">
        <title>Evolutionary Origins and Diversification of the Mycorrhizal Mutualists.</title>
        <authorList>
            <consortium name="DOE Joint Genome Institute"/>
            <consortium name="Mycorrhizal Genomics Consortium"/>
            <person name="Kohler A."/>
            <person name="Kuo A."/>
            <person name="Nagy L.G."/>
            <person name="Floudas D."/>
            <person name="Copeland A."/>
            <person name="Barry K.W."/>
            <person name="Cichocki N."/>
            <person name="Veneault-Fourrey C."/>
            <person name="LaButti K."/>
            <person name="Lindquist E.A."/>
            <person name="Lipzen A."/>
            <person name="Lundell T."/>
            <person name="Morin E."/>
            <person name="Murat C."/>
            <person name="Riley R."/>
            <person name="Ohm R."/>
            <person name="Sun H."/>
            <person name="Tunlid A."/>
            <person name="Henrissat B."/>
            <person name="Grigoriev I.V."/>
            <person name="Hibbett D.S."/>
            <person name="Martin F."/>
        </authorList>
    </citation>
    <scope>NUCLEOTIDE SEQUENCE [LARGE SCALE GENOMIC DNA]</scope>
    <source>
        <strain evidence="5">ATCC 200175</strain>
    </source>
</reference>
<evidence type="ECO:0000256" key="2">
    <source>
        <dbReference type="ARBA" id="ARBA00022694"/>
    </source>
</evidence>
<dbReference type="InterPro" id="IPR019407">
    <property type="entry name" value="CTU2"/>
</dbReference>
<keyword evidence="5" id="KW-1185">Reference proteome</keyword>
<accession>A0A0C9TMY4</accession>
<comment type="similarity">
    <text evidence="3">Belongs to the CTU2/NCS2 family.</text>
</comment>
<proteinExistence type="inferred from homology"/>
<dbReference type="Gene3D" id="3.40.50.620">
    <property type="entry name" value="HUPs"/>
    <property type="match status" value="1"/>
</dbReference>
<dbReference type="InterPro" id="IPR014729">
    <property type="entry name" value="Rossmann-like_a/b/a_fold"/>
</dbReference>
<dbReference type="GO" id="GO:0002143">
    <property type="term" value="P:tRNA wobble position uridine thiolation"/>
    <property type="evidence" value="ECO:0007669"/>
    <property type="project" value="TreeGrafter"/>
</dbReference>
<dbReference type="UniPathway" id="UPA00988"/>
<protein>
    <recommendedName>
        <fullName evidence="3">Cytoplasmic tRNA 2-thiolation protein 2</fullName>
    </recommendedName>
</protein>
<gene>
    <name evidence="3" type="primary">NCS2</name>
    <name evidence="3" type="synonym">CTU2</name>
    <name evidence="4" type="ORF">PAXINDRAFT_177237</name>
</gene>
<evidence type="ECO:0000256" key="1">
    <source>
        <dbReference type="ARBA" id="ARBA00022490"/>
    </source>
</evidence>
<dbReference type="GO" id="GO:0016779">
    <property type="term" value="F:nucleotidyltransferase activity"/>
    <property type="evidence" value="ECO:0007669"/>
    <property type="project" value="UniProtKB-UniRule"/>
</dbReference>
<dbReference type="PANTHER" id="PTHR20882:SF14">
    <property type="entry name" value="CYTOPLASMIC TRNA 2-THIOLATION PROTEIN 2"/>
    <property type="match status" value="1"/>
</dbReference>
<evidence type="ECO:0000313" key="5">
    <source>
        <dbReference type="Proteomes" id="UP000053647"/>
    </source>
</evidence>
<comment type="pathway">
    <text evidence="3">tRNA modification; 5-methoxycarbonylmethyl-2-thiouridine-tRNA biosynthesis.</text>
</comment>
<dbReference type="PANTHER" id="PTHR20882">
    <property type="entry name" value="CYTOPLASMIC TRNA 2-THIOLATION PROTEIN 2"/>
    <property type="match status" value="1"/>
</dbReference>
<dbReference type="HAMAP" id="MF_03054">
    <property type="entry name" value="CTU2"/>
    <property type="match status" value="1"/>
</dbReference>
<dbReference type="GO" id="GO:0032447">
    <property type="term" value="P:protein urmylation"/>
    <property type="evidence" value="ECO:0007669"/>
    <property type="project" value="UniProtKB-UniRule"/>
</dbReference>
<dbReference type="GO" id="GO:0005829">
    <property type="term" value="C:cytosol"/>
    <property type="evidence" value="ECO:0007669"/>
    <property type="project" value="TreeGrafter"/>
</dbReference>
<organism evidence="4 5">
    <name type="scientific">Paxillus involutus ATCC 200175</name>
    <dbReference type="NCBI Taxonomy" id="664439"/>
    <lineage>
        <taxon>Eukaryota</taxon>
        <taxon>Fungi</taxon>
        <taxon>Dikarya</taxon>
        <taxon>Basidiomycota</taxon>
        <taxon>Agaricomycotina</taxon>
        <taxon>Agaricomycetes</taxon>
        <taxon>Agaricomycetidae</taxon>
        <taxon>Boletales</taxon>
        <taxon>Paxilineae</taxon>
        <taxon>Paxillaceae</taxon>
        <taxon>Paxillus</taxon>
    </lineage>
</organism>
<name>A0A0C9TMY4_PAXIN</name>
<dbReference type="GO" id="GO:0016783">
    <property type="term" value="F:sulfurtransferase activity"/>
    <property type="evidence" value="ECO:0007669"/>
    <property type="project" value="TreeGrafter"/>
</dbReference>
<reference evidence="4 5" key="1">
    <citation type="submission" date="2014-06" db="EMBL/GenBank/DDBJ databases">
        <authorList>
            <consortium name="DOE Joint Genome Institute"/>
            <person name="Kuo A."/>
            <person name="Kohler A."/>
            <person name="Nagy L.G."/>
            <person name="Floudas D."/>
            <person name="Copeland A."/>
            <person name="Barry K.W."/>
            <person name="Cichocki N."/>
            <person name="Veneault-Fourrey C."/>
            <person name="LaButti K."/>
            <person name="Lindquist E.A."/>
            <person name="Lipzen A."/>
            <person name="Lundell T."/>
            <person name="Morin E."/>
            <person name="Murat C."/>
            <person name="Sun H."/>
            <person name="Tunlid A."/>
            <person name="Henrissat B."/>
            <person name="Grigoriev I.V."/>
            <person name="Hibbett D.S."/>
            <person name="Martin F."/>
            <person name="Nordberg H.P."/>
            <person name="Cantor M.N."/>
            <person name="Hua S.X."/>
        </authorList>
    </citation>
    <scope>NUCLEOTIDE SEQUENCE [LARGE SCALE GENOMIC DNA]</scope>
    <source>
        <strain evidence="4 5">ATCC 200175</strain>
    </source>
</reference>
<comment type="function">
    <text evidence="3">Plays a central role in 2-thiolation of mcm(5)S(2)U at tRNA wobble positions of tRNA(Lys), tRNA(Glu) and tRNA(Gln). May act by forming a heterodimer with NCS6 that ligates sulfur from thiocarboxylated URM1 onto the uridine of tRNAs at wobble position. Prior mcm(5) tRNA modification by the elongator complex is required for 2-thiolation. May also be involved in protein urmylation.</text>
</comment>